<feature type="transmembrane region" description="Helical" evidence="2">
    <location>
        <begin position="54"/>
        <end position="74"/>
    </location>
</feature>
<feature type="region of interest" description="Disordered" evidence="1">
    <location>
        <begin position="1"/>
        <end position="21"/>
    </location>
</feature>
<evidence type="ECO:0000313" key="3">
    <source>
        <dbReference type="EMBL" id="GLJ62378.1"/>
    </source>
</evidence>
<dbReference type="Proteomes" id="UP001142462">
    <property type="component" value="Unassembled WGS sequence"/>
</dbReference>
<dbReference type="RefSeq" id="WP_271174070.1">
    <property type="nucleotide sequence ID" value="NZ_BSEJ01000012.1"/>
</dbReference>
<feature type="transmembrane region" description="Helical" evidence="2">
    <location>
        <begin position="29"/>
        <end position="48"/>
    </location>
</feature>
<gene>
    <name evidence="3" type="ORF">GCM10017576_25080</name>
</gene>
<keyword evidence="4" id="KW-1185">Reference proteome</keyword>
<reference evidence="3" key="1">
    <citation type="journal article" date="2014" name="Int. J. Syst. Evol. Microbiol.">
        <title>Complete genome sequence of Corynebacterium casei LMG S-19264T (=DSM 44701T), isolated from a smear-ripened cheese.</title>
        <authorList>
            <consortium name="US DOE Joint Genome Institute (JGI-PGF)"/>
            <person name="Walter F."/>
            <person name="Albersmeier A."/>
            <person name="Kalinowski J."/>
            <person name="Ruckert C."/>
        </authorList>
    </citation>
    <scope>NUCLEOTIDE SEQUENCE</scope>
    <source>
        <strain evidence="3">VKM Ac-1020</strain>
    </source>
</reference>
<feature type="compositionally biased region" description="Low complexity" evidence="1">
    <location>
        <begin position="81"/>
        <end position="93"/>
    </location>
</feature>
<comment type="caution">
    <text evidence="3">The sequence shown here is derived from an EMBL/GenBank/DDBJ whole genome shotgun (WGS) entry which is preliminary data.</text>
</comment>
<evidence type="ECO:0000256" key="2">
    <source>
        <dbReference type="SAM" id="Phobius"/>
    </source>
</evidence>
<keyword evidence="2" id="KW-0812">Transmembrane</keyword>
<dbReference type="AlphaFoldDB" id="A0A9W6H5C5"/>
<evidence type="ECO:0008006" key="5">
    <source>
        <dbReference type="Google" id="ProtNLM"/>
    </source>
</evidence>
<proteinExistence type="predicted"/>
<dbReference type="InterPro" id="IPR021449">
    <property type="entry name" value="DUF3099"/>
</dbReference>
<sequence>MKIRKPQPQSATSLDRAPRDDESHRMRTYLLTMGVRTLCLVLMVVVVPYGWYTFLFAVGAVVLPYIAVVIANAAQAGRVAHAQAPEQQALPAASTPSEAPGSPGVFRISESGRSDGAARADEDEDGRA</sequence>
<evidence type="ECO:0000256" key="1">
    <source>
        <dbReference type="SAM" id="MobiDB-lite"/>
    </source>
</evidence>
<protein>
    <recommendedName>
        <fullName evidence="5">DUF3099 domain-containing protein</fullName>
    </recommendedName>
</protein>
<accession>A0A9W6H5C5</accession>
<keyword evidence="2" id="KW-0472">Membrane</keyword>
<evidence type="ECO:0000313" key="4">
    <source>
        <dbReference type="Proteomes" id="UP001142462"/>
    </source>
</evidence>
<dbReference type="EMBL" id="BSEJ01000012">
    <property type="protein sequence ID" value="GLJ62378.1"/>
    <property type="molecule type" value="Genomic_DNA"/>
</dbReference>
<reference evidence="3" key="2">
    <citation type="submission" date="2023-01" db="EMBL/GenBank/DDBJ databases">
        <authorList>
            <person name="Sun Q."/>
            <person name="Evtushenko L."/>
        </authorList>
    </citation>
    <scope>NUCLEOTIDE SEQUENCE</scope>
    <source>
        <strain evidence="3">VKM Ac-1020</strain>
    </source>
</reference>
<name>A0A9W6H5C5_9MICO</name>
<feature type="region of interest" description="Disordered" evidence="1">
    <location>
        <begin position="81"/>
        <end position="128"/>
    </location>
</feature>
<organism evidence="3 4">
    <name type="scientific">Microbacterium barkeri</name>
    <dbReference type="NCBI Taxonomy" id="33917"/>
    <lineage>
        <taxon>Bacteria</taxon>
        <taxon>Bacillati</taxon>
        <taxon>Actinomycetota</taxon>
        <taxon>Actinomycetes</taxon>
        <taxon>Micrococcales</taxon>
        <taxon>Microbacteriaceae</taxon>
        <taxon>Microbacterium</taxon>
    </lineage>
</organism>
<dbReference type="Pfam" id="PF11298">
    <property type="entry name" value="DUF3099"/>
    <property type="match status" value="1"/>
</dbReference>
<keyword evidence="2" id="KW-1133">Transmembrane helix</keyword>
<feature type="compositionally biased region" description="Basic and acidic residues" evidence="1">
    <location>
        <begin position="110"/>
        <end position="128"/>
    </location>
</feature>